<dbReference type="InterPro" id="IPR017911">
    <property type="entry name" value="MacB-like_ATP-bd"/>
</dbReference>
<dbReference type="FunFam" id="3.40.50.300:FF:000032">
    <property type="entry name" value="Export ABC transporter ATP-binding protein"/>
    <property type="match status" value="1"/>
</dbReference>
<dbReference type="Pfam" id="PF00005">
    <property type="entry name" value="ABC_tran"/>
    <property type="match status" value="1"/>
</dbReference>
<keyword evidence="3 6" id="KW-0067">ATP-binding</keyword>
<dbReference type="GO" id="GO:0005886">
    <property type="term" value="C:plasma membrane"/>
    <property type="evidence" value="ECO:0007669"/>
    <property type="project" value="TreeGrafter"/>
</dbReference>
<evidence type="ECO:0000259" key="5">
    <source>
        <dbReference type="PROSITE" id="PS50893"/>
    </source>
</evidence>
<protein>
    <submittedName>
        <fullName evidence="6">ABC transporter, ATP-binding protein</fullName>
    </submittedName>
</protein>
<dbReference type="InterPro" id="IPR027417">
    <property type="entry name" value="P-loop_NTPase"/>
</dbReference>
<name>U2QDW0_9ACTN</name>
<feature type="domain" description="ABC transporter" evidence="5">
    <location>
        <begin position="27"/>
        <end position="264"/>
    </location>
</feature>
<evidence type="ECO:0000256" key="3">
    <source>
        <dbReference type="ARBA" id="ARBA00022840"/>
    </source>
</evidence>
<dbReference type="PROSITE" id="PS50893">
    <property type="entry name" value="ABC_TRANSPORTER_2"/>
    <property type="match status" value="1"/>
</dbReference>
<reference evidence="6" key="1">
    <citation type="submission" date="2013-08" db="EMBL/GenBank/DDBJ databases">
        <authorList>
            <person name="Durkin A.S."/>
            <person name="Haft D.R."/>
            <person name="McCorrison J."/>
            <person name="Torralba M."/>
            <person name="Gillis M."/>
            <person name="Haft D.H."/>
            <person name="Methe B."/>
            <person name="Sutton G."/>
            <person name="Nelson K.E."/>
        </authorList>
    </citation>
    <scope>NUCLEOTIDE SEQUENCE [LARGE SCALE GENOMIC DNA]</scope>
    <source>
        <strain evidence="6">F0233</strain>
    </source>
</reference>
<organism evidence="6 7">
    <name type="scientific">Propionibacterium acidifaciens F0233</name>
    <dbReference type="NCBI Taxonomy" id="553198"/>
    <lineage>
        <taxon>Bacteria</taxon>
        <taxon>Bacillati</taxon>
        <taxon>Actinomycetota</taxon>
        <taxon>Actinomycetes</taxon>
        <taxon>Propionibacteriales</taxon>
        <taxon>Propionibacteriaceae</taxon>
        <taxon>Propionibacterium</taxon>
    </lineage>
</organism>
<comment type="caution">
    <text evidence="6">The sequence shown here is derived from an EMBL/GenBank/DDBJ whole genome shotgun (WGS) entry which is preliminary data.</text>
</comment>
<evidence type="ECO:0000313" key="6">
    <source>
        <dbReference type="EMBL" id="ERK54611.1"/>
    </source>
</evidence>
<dbReference type="PANTHER" id="PTHR24220:SF685">
    <property type="entry name" value="ABC TRANSPORTER RELATED"/>
    <property type="match status" value="1"/>
</dbReference>
<evidence type="ECO:0000256" key="4">
    <source>
        <dbReference type="SAM" id="MobiDB-lite"/>
    </source>
</evidence>
<dbReference type="GO" id="GO:0005524">
    <property type="term" value="F:ATP binding"/>
    <property type="evidence" value="ECO:0007669"/>
    <property type="project" value="UniProtKB-KW"/>
</dbReference>
<dbReference type="CDD" id="cd03255">
    <property type="entry name" value="ABC_MJ0796_LolCDE_FtsE"/>
    <property type="match status" value="1"/>
</dbReference>
<dbReference type="SMART" id="SM00382">
    <property type="entry name" value="AAA"/>
    <property type="match status" value="1"/>
</dbReference>
<dbReference type="GO" id="GO:0022857">
    <property type="term" value="F:transmembrane transporter activity"/>
    <property type="evidence" value="ECO:0007669"/>
    <property type="project" value="TreeGrafter"/>
</dbReference>
<evidence type="ECO:0000256" key="2">
    <source>
        <dbReference type="ARBA" id="ARBA00022741"/>
    </source>
</evidence>
<keyword evidence="1" id="KW-0813">Transport</keyword>
<dbReference type="InterPro" id="IPR015854">
    <property type="entry name" value="ABC_transpr_LolD-like"/>
</dbReference>
<keyword evidence="2" id="KW-0547">Nucleotide-binding</keyword>
<dbReference type="GO" id="GO:0016887">
    <property type="term" value="F:ATP hydrolysis activity"/>
    <property type="evidence" value="ECO:0007669"/>
    <property type="project" value="InterPro"/>
</dbReference>
<feature type="region of interest" description="Disordered" evidence="4">
    <location>
        <begin position="250"/>
        <end position="270"/>
    </location>
</feature>
<proteinExistence type="predicted"/>
<keyword evidence="7" id="KW-1185">Reference proteome</keyword>
<dbReference type="GO" id="GO:0098796">
    <property type="term" value="C:membrane protein complex"/>
    <property type="evidence" value="ECO:0007669"/>
    <property type="project" value="UniProtKB-ARBA"/>
</dbReference>
<evidence type="ECO:0000313" key="7">
    <source>
        <dbReference type="Proteomes" id="UP000017052"/>
    </source>
</evidence>
<sequence>MIPLVAKHSDKRITMTTTIAQPTTAAVHTEQLTKVYGQGDTRVVALDHVTVDFRRGQFTAIMGPSGSGKSTLMHCAAGLDTPTEGRVVIGQVDATSLNDKALTLLRRRRIGFIFQSFNLLPTMSARENILLPLKLAHVKPDEEWFTTIVTVLGLTERLGHRPGELSGGQAQRVAAARALITRPDVIFADEPTGALDSASSDELLDFLTRCVHELGQTIVMVTHDPHAAGYADRLLQLADGRIIADKPLHAMPGRPAQAAGQPVPAEGGEH</sequence>
<dbReference type="EMBL" id="ACVN02000210">
    <property type="protein sequence ID" value="ERK54611.1"/>
    <property type="molecule type" value="Genomic_DNA"/>
</dbReference>
<gene>
    <name evidence="6" type="ORF">HMPREF0682_2449</name>
</gene>
<accession>U2QDW0</accession>
<dbReference type="Proteomes" id="UP000017052">
    <property type="component" value="Unassembled WGS sequence"/>
</dbReference>
<dbReference type="PANTHER" id="PTHR24220">
    <property type="entry name" value="IMPORT ATP-BINDING PROTEIN"/>
    <property type="match status" value="1"/>
</dbReference>
<dbReference type="Gene3D" id="3.40.50.300">
    <property type="entry name" value="P-loop containing nucleotide triphosphate hydrolases"/>
    <property type="match status" value="1"/>
</dbReference>
<dbReference type="SUPFAM" id="SSF52540">
    <property type="entry name" value="P-loop containing nucleoside triphosphate hydrolases"/>
    <property type="match status" value="1"/>
</dbReference>
<dbReference type="AlphaFoldDB" id="U2QDW0"/>
<dbReference type="InterPro" id="IPR003593">
    <property type="entry name" value="AAA+_ATPase"/>
</dbReference>
<evidence type="ECO:0000256" key="1">
    <source>
        <dbReference type="ARBA" id="ARBA00022448"/>
    </source>
</evidence>
<dbReference type="InterPro" id="IPR003439">
    <property type="entry name" value="ABC_transporter-like_ATP-bd"/>
</dbReference>